<reference evidence="3" key="2">
    <citation type="journal article" date="2019" name="Mol. Plant Microbe Interact.">
        <title>Genome sequence resources for four phytopathogenic fungi from the Colletotrichum orbiculare species complex.</title>
        <authorList>
            <person name="Gan P."/>
            <person name="Tsushima A."/>
            <person name="Narusaka M."/>
            <person name="Narusaka Y."/>
            <person name="Takano Y."/>
            <person name="Kubo Y."/>
            <person name="Shirasu K."/>
        </authorList>
    </citation>
    <scope>GENOME REANNOTATION</scope>
    <source>
        <strain evidence="3">104-T / ATCC 96160 / CBS 514.97 / LARS 414 / MAFF 240422</strain>
    </source>
</reference>
<accession>A0A484G8B2</accession>
<dbReference type="EMBL" id="AMCV02000001">
    <property type="protein sequence ID" value="TDZ26144.1"/>
    <property type="molecule type" value="Genomic_DNA"/>
</dbReference>
<feature type="compositionally biased region" description="Low complexity" evidence="1">
    <location>
        <begin position="26"/>
        <end position="38"/>
    </location>
</feature>
<feature type="region of interest" description="Disordered" evidence="1">
    <location>
        <begin position="25"/>
        <end position="66"/>
    </location>
</feature>
<gene>
    <name evidence="2" type="ORF">Cob_v000883</name>
</gene>
<dbReference type="Proteomes" id="UP000014480">
    <property type="component" value="Unassembled WGS sequence"/>
</dbReference>
<sequence length="66" mass="7341">MPWAVKAVKQGFVLQHIEIARRLPFASSSSSKEASADAMQRNERSRTIIQSCRHGNRISGGSFDTH</sequence>
<proteinExistence type="predicted"/>
<dbReference type="AlphaFoldDB" id="A0A484G8B2"/>
<keyword evidence="3" id="KW-1185">Reference proteome</keyword>
<reference evidence="3" key="1">
    <citation type="journal article" date="2013" name="New Phytol.">
        <title>Comparative genomic and transcriptomic analyses reveal the hemibiotrophic stage shift of Colletotrichum fungi.</title>
        <authorList>
            <person name="Gan P."/>
            <person name="Ikeda K."/>
            <person name="Irieda H."/>
            <person name="Narusaka M."/>
            <person name="O'Connell R.J."/>
            <person name="Narusaka Y."/>
            <person name="Takano Y."/>
            <person name="Kubo Y."/>
            <person name="Shirasu K."/>
        </authorList>
    </citation>
    <scope>NUCLEOTIDE SEQUENCE [LARGE SCALE GENOMIC DNA]</scope>
    <source>
        <strain evidence="3">104-T / ATCC 96160 / CBS 514.97 / LARS 414 / MAFF 240422</strain>
    </source>
</reference>
<evidence type="ECO:0000256" key="1">
    <source>
        <dbReference type="SAM" id="MobiDB-lite"/>
    </source>
</evidence>
<name>A0A484G8B2_COLOR</name>
<protein>
    <submittedName>
        <fullName evidence="2">Uncharacterized protein</fullName>
    </submittedName>
</protein>
<evidence type="ECO:0000313" key="2">
    <source>
        <dbReference type="EMBL" id="TDZ26144.1"/>
    </source>
</evidence>
<comment type="caution">
    <text evidence="2">The sequence shown here is derived from an EMBL/GenBank/DDBJ whole genome shotgun (WGS) entry which is preliminary data.</text>
</comment>
<evidence type="ECO:0000313" key="3">
    <source>
        <dbReference type="Proteomes" id="UP000014480"/>
    </source>
</evidence>
<organism evidence="2 3">
    <name type="scientific">Colletotrichum orbiculare (strain 104-T / ATCC 96160 / CBS 514.97 / LARS 414 / MAFF 240422)</name>
    <name type="common">Cucumber anthracnose fungus</name>
    <name type="synonym">Colletotrichum lagenarium</name>
    <dbReference type="NCBI Taxonomy" id="1213857"/>
    <lineage>
        <taxon>Eukaryota</taxon>
        <taxon>Fungi</taxon>
        <taxon>Dikarya</taxon>
        <taxon>Ascomycota</taxon>
        <taxon>Pezizomycotina</taxon>
        <taxon>Sordariomycetes</taxon>
        <taxon>Hypocreomycetidae</taxon>
        <taxon>Glomerellales</taxon>
        <taxon>Glomerellaceae</taxon>
        <taxon>Colletotrichum</taxon>
        <taxon>Colletotrichum orbiculare species complex</taxon>
    </lineage>
</organism>